<dbReference type="Proteomes" id="UP000501053">
    <property type="component" value="Chromosome"/>
</dbReference>
<accession>A0A6F8XDC2</accession>
<reference evidence="1 2" key="1">
    <citation type="submission" date="2020-03" db="EMBL/GenBank/DDBJ databases">
        <title>Complete Genome Sequence of Halomonas meridiana strain Eplume2, isolated from hydrothermal-plume in the north east Pacific Ocean.</title>
        <authorList>
            <person name="Kurihara Y."/>
            <person name="Kawai S."/>
            <person name="Sakai A."/>
            <person name="Galipon J."/>
            <person name="Arakawa K."/>
        </authorList>
    </citation>
    <scope>NUCLEOTIDE SEQUENCE [LARGE SCALE GENOMIC DNA]</scope>
    <source>
        <strain evidence="1 2">Eplume2</strain>
    </source>
</reference>
<dbReference type="EMBL" id="AP022869">
    <property type="protein sequence ID" value="BCB72391.1"/>
    <property type="molecule type" value="Genomic_DNA"/>
</dbReference>
<protein>
    <submittedName>
        <fullName evidence="1">Uncharacterized protein</fullName>
    </submittedName>
</protein>
<sequence length="42" mass="4580">MDFTPEPLDITLPPLDFTAPAIDLDTVPPFDVEPLPAKEAET</sequence>
<evidence type="ECO:0000313" key="2">
    <source>
        <dbReference type="Proteomes" id="UP000501053"/>
    </source>
</evidence>
<name>A0A6F8XDC2_9GAMM</name>
<gene>
    <name evidence="1" type="ORF">HMEPL2_27420</name>
</gene>
<dbReference type="AlphaFoldDB" id="A0A6F8XDC2"/>
<proteinExistence type="predicted"/>
<evidence type="ECO:0000313" key="1">
    <source>
        <dbReference type="EMBL" id="BCB72391.1"/>
    </source>
</evidence>
<keyword evidence="2" id="KW-1185">Reference proteome</keyword>
<dbReference type="RefSeq" id="WP_269474851.1">
    <property type="nucleotide sequence ID" value="NZ_AP022869.1"/>
</dbReference>
<organism evidence="1 2">
    <name type="scientific">Vreelandella aquamarina</name>
    <dbReference type="NCBI Taxonomy" id="77097"/>
    <lineage>
        <taxon>Bacteria</taxon>
        <taxon>Pseudomonadati</taxon>
        <taxon>Pseudomonadota</taxon>
        <taxon>Gammaproteobacteria</taxon>
        <taxon>Oceanospirillales</taxon>
        <taxon>Halomonadaceae</taxon>
        <taxon>Vreelandella</taxon>
    </lineage>
</organism>